<dbReference type="PROSITE" id="PS01247">
    <property type="entry name" value="IUNH"/>
    <property type="match status" value="1"/>
</dbReference>
<dbReference type="GO" id="GO:0008477">
    <property type="term" value="F:purine nucleosidase activity"/>
    <property type="evidence" value="ECO:0007669"/>
    <property type="project" value="TreeGrafter"/>
</dbReference>
<dbReference type="InterPro" id="IPR015910">
    <property type="entry name" value="I/U_nuclsd_hydro_CS"/>
</dbReference>
<keyword evidence="5" id="KW-1185">Reference proteome</keyword>
<accession>A0A7M4DJ19</accession>
<dbReference type="PANTHER" id="PTHR12304">
    <property type="entry name" value="INOSINE-URIDINE PREFERRING NUCLEOSIDE HYDROLASE"/>
    <property type="match status" value="1"/>
</dbReference>
<evidence type="ECO:0000256" key="2">
    <source>
        <dbReference type="ARBA" id="ARBA00023295"/>
    </source>
</evidence>
<dbReference type="EMBL" id="CACRYJ010000029">
    <property type="protein sequence ID" value="VZO37002.1"/>
    <property type="molecule type" value="Genomic_DNA"/>
</dbReference>
<dbReference type="InterPro" id="IPR023186">
    <property type="entry name" value="IUNH"/>
</dbReference>
<dbReference type="RefSeq" id="WP_156740921.1">
    <property type="nucleotide sequence ID" value="NZ_CACRYJ010000029.1"/>
</dbReference>
<protein>
    <submittedName>
        <fullName evidence="4">Pyrimidine-specific ribonucleoside hydrolase RihB</fullName>
        <ecNumber evidence="4">3.2.2.8</ecNumber>
    </submittedName>
</protein>
<reference evidence="4 5" key="1">
    <citation type="submission" date="2019-11" db="EMBL/GenBank/DDBJ databases">
        <authorList>
            <person name="Criscuolo A."/>
        </authorList>
    </citation>
    <scope>NUCLEOTIDE SEQUENCE [LARGE SCALE GENOMIC DNA]</scope>
    <source>
        <strain evidence="4">CIP111667</strain>
    </source>
</reference>
<evidence type="ECO:0000313" key="5">
    <source>
        <dbReference type="Proteomes" id="UP000419743"/>
    </source>
</evidence>
<dbReference type="InterPro" id="IPR036452">
    <property type="entry name" value="Ribo_hydro-like"/>
</dbReference>
<dbReference type="InterPro" id="IPR001910">
    <property type="entry name" value="Inosine/uridine_hydrolase_dom"/>
</dbReference>
<feature type="domain" description="Inosine/uridine-preferring nucleoside hydrolase" evidence="3">
    <location>
        <begin position="4"/>
        <end position="304"/>
    </location>
</feature>
<evidence type="ECO:0000313" key="4">
    <source>
        <dbReference type="EMBL" id="VZO37002.1"/>
    </source>
</evidence>
<dbReference type="GO" id="GO:0045437">
    <property type="term" value="F:uridine nucleosidase activity"/>
    <property type="evidence" value="ECO:0007669"/>
    <property type="project" value="UniProtKB-ARBA"/>
</dbReference>
<evidence type="ECO:0000256" key="1">
    <source>
        <dbReference type="ARBA" id="ARBA00022801"/>
    </source>
</evidence>
<dbReference type="Proteomes" id="UP000419743">
    <property type="component" value="Unassembled WGS sequence"/>
</dbReference>
<evidence type="ECO:0000259" key="3">
    <source>
        <dbReference type="Pfam" id="PF01156"/>
    </source>
</evidence>
<keyword evidence="2 4" id="KW-0326">Glycosidase</keyword>
<sequence>MRRLIIDTDPGIDDAIALLFLCAAAAAPANGLQIDGVTTVGGNADLDQVTGNALRLLEFAGRTDIGVYRGREGRAARGREFSPDVHGADGLGGEGGRTVTMREREESAVDFLLSHTAAHPGEVTLLTLGPLTNVAAAVAADPAFAGNVASLVLMGGAEGGGNMTQWAEFNLWCDPGASEAVFAAGFPDVVMVGLDATAEADLTPGIGELLLRLDTPVSRFIHAITRTYANFAFIANGSLSFDLHDPLAAAYLLDPEVIATAEADVTIAVDGEQEGRSLVARTGDFPGTAANALVATGADTARFYRLLLTTLFPESAAEVERVVADEYR</sequence>
<name>A0A7M4DJ19_9MICO</name>
<dbReference type="Pfam" id="PF01156">
    <property type="entry name" value="IU_nuc_hydro"/>
    <property type="match status" value="1"/>
</dbReference>
<proteinExistence type="predicted"/>
<dbReference type="EC" id="3.2.2.8" evidence="4"/>
<gene>
    <name evidence="4" type="primary">rihB</name>
    <name evidence="4" type="ORF">HALOF300_02122</name>
</gene>
<organism evidence="4 5">
    <name type="scientific">Occultella aeris</name>
    <dbReference type="NCBI Taxonomy" id="2761496"/>
    <lineage>
        <taxon>Bacteria</taxon>
        <taxon>Bacillati</taxon>
        <taxon>Actinomycetota</taxon>
        <taxon>Actinomycetes</taxon>
        <taxon>Micrococcales</taxon>
        <taxon>Ruaniaceae</taxon>
        <taxon>Occultella</taxon>
    </lineage>
</organism>
<dbReference type="Gene3D" id="3.90.245.10">
    <property type="entry name" value="Ribonucleoside hydrolase-like"/>
    <property type="match status" value="1"/>
</dbReference>
<dbReference type="SUPFAM" id="SSF53590">
    <property type="entry name" value="Nucleoside hydrolase"/>
    <property type="match status" value="1"/>
</dbReference>
<dbReference type="AlphaFoldDB" id="A0A7M4DJ19"/>
<keyword evidence="1 4" id="KW-0378">Hydrolase</keyword>
<dbReference type="GO" id="GO:0006152">
    <property type="term" value="P:purine nucleoside catabolic process"/>
    <property type="evidence" value="ECO:0007669"/>
    <property type="project" value="TreeGrafter"/>
</dbReference>
<dbReference type="GO" id="GO:0005829">
    <property type="term" value="C:cytosol"/>
    <property type="evidence" value="ECO:0007669"/>
    <property type="project" value="TreeGrafter"/>
</dbReference>
<comment type="caution">
    <text evidence="4">The sequence shown here is derived from an EMBL/GenBank/DDBJ whole genome shotgun (WGS) entry which is preliminary data.</text>
</comment>
<dbReference type="PANTHER" id="PTHR12304:SF4">
    <property type="entry name" value="URIDINE NUCLEOSIDASE"/>
    <property type="match status" value="1"/>
</dbReference>